<feature type="compositionally biased region" description="Basic and acidic residues" evidence="1">
    <location>
        <begin position="418"/>
        <end position="444"/>
    </location>
</feature>
<feature type="compositionally biased region" description="Polar residues" evidence="1">
    <location>
        <begin position="390"/>
        <end position="401"/>
    </location>
</feature>
<evidence type="ECO:0000256" key="1">
    <source>
        <dbReference type="SAM" id="MobiDB-lite"/>
    </source>
</evidence>
<feature type="region of interest" description="Disordered" evidence="1">
    <location>
        <begin position="31"/>
        <end position="164"/>
    </location>
</feature>
<feature type="compositionally biased region" description="Basic and acidic residues" evidence="1">
    <location>
        <begin position="354"/>
        <end position="376"/>
    </location>
</feature>
<protein>
    <submittedName>
        <fullName evidence="2">Uncharacterized protein</fullName>
    </submittedName>
</protein>
<evidence type="ECO:0000313" key="2">
    <source>
        <dbReference type="EMBL" id="KAJ3742616.1"/>
    </source>
</evidence>
<proteinExistence type="predicted"/>
<dbReference type="AlphaFoldDB" id="A0A9W8NX19"/>
<reference evidence="2 3" key="1">
    <citation type="journal article" date="2023" name="Proc. Natl. Acad. Sci. U.S.A.">
        <title>A global phylogenomic analysis of the shiitake genus Lentinula.</title>
        <authorList>
            <person name="Sierra-Patev S."/>
            <person name="Min B."/>
            <person name="Naranjo-Ortiz M."/>
            <person name="Looney B."/>
            <person name="Konkel Z."/>
            <person name="Slot J.C."/>
            <person name="Sakamoto Y."/>
            <person name="Steenwyk J.L."/>
            <person name="Rokas A."/>
            <person name="Carro J."/>
            <person name="Camarero S."/>
            <person name="Ferreira P."/>
            <person name="Molpeceres G."/>
            <person name="Ruiz-Duenas F.J."/>
            <person name="Serrano A."/>
            <person name="Henrissat B."/>
            <person name="Drula E."/>
            <person name="Hughes K.W."/>
            <person name="Mata J.L."/>
            <person name="Ishikawa N.K."/>
            <person name="Vargas-Isla R."/>
            <person name="Ushijima S."/>
            <person name="Smith C.A."/>
            <person name="Donoghue J."/>
            <person name="Ahrendt S."/>
            <person name="Andreopoulos W."/>
            <person name="He G."/>
            <person name="LaButti K."/>
            <person name="Lipzen A."/>
            <person name="Ng V."/>
            <person name="Riley R."/>
            <person name="Sandor L."/>
            <person name="Barry K."/>
            <person name="Martinez A.T."/>
            <person name="Xiao Y."/>
            <person name="Gibbons J.G."/>
            <person name="Terashima K."/>
            <person name="Grigoriev I.V."/>
            <person name="Hibbett D."/>
        </authorList>
    </citation>
    <scope>NUCLEOTIDE SEQUENCE [LARGE SCALE GENOMIC DNA]</scope>
    <source>
        <strain evidence="2 3">TFB7810</strain>
    </source>
</reference>
<feature type="compositionally biased region" description="Polar residues" evidence="1">
    <location>
        <begin position="152"/>
        <end position="164"/>
    </location>
</feature>
<gene>
    <name evidence="2" type="ORF">DFH05DRAFT_227573</name>
</gene>
<feature type="compositionally biased region" description="Basic and acidic residues" evidence="1">
    <location>
        <begin position="272"/>
        <end position="284"/>
    </location>
</feature>
<feature type="region of interest" description="Disordered" evidence="1">
    <location>
        <begin position="214"/>
        <end position="287"/>
    </location>
</feature>
<dbReference type="Proteomes" id="UP001142393">
    <property type="component" value="Unassembled WGS sequence"/>
</dbReference>
<accession>A0A9W8NX19</accession>
<feature type="compositionally biased region" description="Basic and acidic residues" evidence="1">
    <location>
        <begin position="132"/>
        <end position="150"/>
    </location>
</feature>
<name>A0A9W8NX19_9AGAR</name>
<keyword evidence="3" id="KW-1185">Reference proteome</keyword>
<dbReference type="EMBL" id="JANVFU010000010">
    <property type="protein sequence ID" value="KAJ3742616.1"/>
    <property type="molecule type" value="Genomic_DNA"/>
</dbReference>
<evidence type="ECO:0000313" key="3">
    <source>
        <dbReference type="Proteomes" id="UP001142393"/>
    </source>
</evidence>
<sequence length="487" mass="53064">MSEYLDVSCFPLLTRHEQNSEIDIVKDGRLSGQISTGDNHIGGQNQNDPRTNLNFIDSQKQEHSSDNQVHNGENTINPNVYEQRNAGNQDQNGPANDQGVQHKTSAPDHNALNPSAQEFGAERPNSLTNTRRPIEKRQGSPKDTRSEIKVAHNTSSAHAESQNIDETRENVTADLGVDQQSFEQAQEHHEIQKPASGGAKIPDEAVTRDVSSSVPFRGLNNERSGLDVVSDTTDGPRSPSIVEARKSTQGISSDIQMDGIHRDGSNGVTNVDEQRPSPTQEHDSNLGVQGSELDSQVQIKNQGNHSRPTDEIRESVPSAQADIKEPAIVSNPKIKDQNVDGNQNVEHNCNSDENVERHHSTCDRTRDGQKSEERRSLPSQRTTTERHGGNSLSSQEAVSNERSLDTHDMSNVASGGPERSESGSRIEAGTKIDTVDEIPRRAPDRLGFGSEKTSQGAGTVLTGKVEHALGSVLRNDAMKVKGLAKQQ</sequence>
<comment type="caution">
    <text evidence="2">The sequence shown here is derived from an EMBL/GenBank/DDBJ whole genome shotgun (WGS) entry which is preliminary data.</text>
</comment>
<organism evidence="2 3">
    <name type="scientific">Lentinula detonsa</name>
    <dbReference type="NCBI Taxonomy" id="2804962"/>
    <lineage>
        <taxon>Eukaryota</taxon>
        <taxon>Fungi</taxon>
        <taxon>Dikarya</taxon>
        <taxon>Basidiomycota</taxon>
        <taxon>Agaricomycotina</taxon>
        <taxon>Agaricomycetes</taxon>
        <taxon>Agaricomycetidae</taxon>
        <taxon>Agaricales</taxon>
        <taxon>Marasmiineae</taxon>
        <taxon>Omphalotaceae</taxon>
        <taxon>Lentinula</taxon>
    </lineage>
</organism>
<feature type="compositionally biased region" description="Polar residues" evidence="1">
    <location>
        <begin position="32"/>
        <end position="58"/>
    </location>
</feature>
<feature type="compositionally biased region" description="Polar residues" evidence="1">
    <location>
        <begin position="339"/>
        <end position="352"/>
    </location>
</feature>
<feature type="compositionally biased region" description="Polar residues" evidence="1">
    <location>
        <begin position="66"/>
        <end position="104"/>
    </location>
</feature>
<feature type="region of interest" description="Disordered" evidence="1">
    <location>
        <begin position="300"/>
        <end position="459"/>
    </location>
</feature>